<evidence type="ECO:0000313" key="2">
    <source>
        <dbReference type="Proteomes" id="UP000252355"/>
    </source>
</evidence>
<dbReference type="AlphaFoldDB" id="A0A367ZR87"/>
<evidence type="ECO:0000313" key="1">
    <source>
        <dbReference type="EMBL" id="RCK80655.1"/>
    </source>
</evidence>
<name>A0A367ZR87_9BACT</name>
<dbReference type="EMBL" id="QOQW01000005">
    <property type="protein sequence ID" value="RCK80655.1"/>
    <property type="molecule type" value="Genomic_DNA"/>
</dbReference>
<sequence length="225" mass="24629">MGIFDLFTSRTCPECEKLKAELKKYQAQSSSAEVIAKSIANTIKSATAQADVKQRPGAFLLTSLHASKPGSDAEFKALVQTLQSYYTLVARQTHRFNGEVDHYSLFEVLNLFFSPDCLAEALYTAQEIQAAAKGSFPLGLSQFLFGDAFFSSVMGDPEIRMDYFTFSPVLLDIQTTLPTLVTPGHSQLVSDTALREQLGTAFPGLPITEKILPSGRKVLQITFAS</sequence>
<organism evidence="1 2">
    <name type="scientific">Candidatus Ozemobacter sibiricus</name>
    <dbReference type="NCBI Taxonomy" id="2268124"/>
    <lineage>
        <taxon>Bacteria</taxon>
        <taxon>Candidatus Ozemobacteria</taxon>
        <taxon>Candidatus Ozemobacterales</taxon>
        <taxon>Candidatus Ozemobacteraceae</taxon>
        <taxon>Candidatus Ozemobacter</taxon>
    </lineage>
</organism>
<gene>
    <name evidence="1" type="ORF">OZSIB_2968</name>
</gene>
<accession>A0A367ZR87</accession>
<reference evidence="1 2" key="1">
    <citation type="submission" date="2018-05" db="EMBL/GenBank/DDBJ databases">
        <title>A metagenomic window into the 2 km-deep terrestrial subsurface aquifer revealed taxonomically and functionally diverse microbial community comprising novel uncultured bacterial lineages.</title>
        <authorList>
            <person name="Kadnikov V.V."/>
            <person name="Mardanov A.V."/>
            <person name="Beletsky A.V."/>
            <person name="Banks D."/>
            <person name="Pimenov N.V."/>
            <person name="Frank Y.A."/>
            <person name="Karnachuk O.V."/>
            <person name="Ravin N.V."/>
        </authorList>
    </citation>
    <scope>NUCLEOTIDE SEQUENCE [LARGE SCALE GENOMIC DNA]</scope>
    <source>
        <strain evidence="1">BY5</strain>
    </source>
</reference>
<comment type="caution">
    <text evidence="1">The sequence shown here is derived from an EMBL/GenBank/DDBJ whole genome shotgun (WGS) entry which is preliminary data.</text>
</comment>
<proteinExistence type="predicted"/>
<protein>
    <submittedName>
        <fullName evidence="1">Uncharacterized protein</fullName>
    </submittedName>
</protein>
<dbReference type="Proteomes" id="UP000252355">
    <property type="component" value="Unassembled WGS sequence"/>
</dbReference>